<dbReference type="STRING" id="59919.PMM0056"/>
<gene>
    <name evidence="1" type="ordered locus">PMM0056</name>
</gene>
<dbReference type="EMBL" id="BX548174">
    <property type="protein sequence ID" value="CAE18515.1"/>
    <property type="molecule type" value="Genomic_DNA"/>
</dbReference>
<dbReference type="eggNOG" id="ENOG503443W">
    <property type="taxonomic scope" value="Bacteria"/>
</dbReference>
<evidence type="ECO:0000313" key="2">
    <source>
        <dbReference type="Proteomes" id="UP000001026"/>
    </source>
</evidence>
<protein>
    <submittedName>
        <fullName evidence="1">Uncharacterized protein</fullName>
    </submittedName>
</protein>
<evidence type="ECO:0000313" key="1">
    <source>
        <dbReference type="EMBL" id="CAE18515.1"/>
    </source>
</evidence>
<sequence>MNRWVLLEHKILSSKFIDIHYDFLVEDQLDCLTWKFHEIPSLNKGVIKIVKQPNHRLVWLSRVEYQLSKNRGLVKRIDHGIFSNIPHNQDSQKLKIILNGKLLNGLFIIDGNFCQLTKNN</sequence>
<dbReference type="AlphaFoldDB" id="Q7V3L9"/>
<proteinExistence type="predicted"/>
<dbReference type="RefSeq" id="WP_011131694.1">
    <property type="nucleotide sequence ID" value="NC_005072.1"/>
</dbReference>
<dbReference type="OrthoDB" id="556623at2"/>
<reference evidence="1 2" key="1">
    <citation type="journal article" date="2003" name="Nature">
        <title>Genome divergence in two Prochlorococcus ecotypes reflects oceanic niche differentiation.</title>
        <authorList>
            <person name="Rocap G."/>
            <person name="Larimer F.W."/>
            <person name="Lamerdin J.E."/>
            <person name="Malfatti S."/>
            <person name="Chain P."/>
            <person name="Ahlgren N.A."/>
            <person name="Arellano A."/>
            <person name="Coleman M."/>
            <person name="Hauser L."/>
            <person name="Hess W.R."/>
            <person name="Johnson Z.I."/>
            <person name="Land M.L."/>
            <person name="Lindell D."/>
            <person name="Post A.F."/>
            <person name="Regala W."/>
            <person name="Shah M."/>
            <person name="Shaw S.L."/>
            <person name="Steglich C."/>
            <person name="Sullivan M.B."/>
            <person name="Ting C.S."/>
            <person name="Tolonen A."/>
            <person name="Webb E.A."/>
            <person name="Zinser E.R."/>
            <person name="Chisholm S.W."/>
        </authorList>
    </citation>
    <scope>NUCLEOTIDE SEQUENCE [LARGE SCALE GENOMIC DNA]</scope>
    <source>
        <strain evidence="2">CCMP1986 / NIES-2087 / MED4</strain>
    </source>
</reference>
<dbReference type="HOGENOM" id="CLU_148028_0_0_3"/>
<organism evidence="1 2">
    <name type="scientific">Prochlorococcus marinus subsp. pastoris (strain CCMP1986 / NIES-2087 / MED4)</name>
    <dbReference type="NCBI Taxonomy" id="59919"/>
    <lineage>
        <taxon>Bacteria</taxon>
        <taxon>Bacillati</taxon>
        <taxon>Cyanobacteriota</taxon>
        <taxon>Cyanophyceae</taxon>
        <taxon>Synechococcales</taxon>
        <taxon>Prochlorococcaceae</taxon>
        <taxon>Prochlorococcus</taxon>
    </lineage>
</organism>
<accession>Q7V3L9</accession>
<name>Q7V3L9_PROMP</name>
<dbReference type="KEGG" id="pmm:PMM0056"/>
<dbReference type="Proteomes" id="UP000001026">
    <property type="component" value="Chromosome"/>
</dbReference>